<dbReference type="PROSITE" id="PS00012">
    <property type="entry name" value="PHOSPHOPANTETHEINE"/>
    <property type="match status" value="1"/>
</dbReference>
<evidence type="ECO:0000313" key="6">
    <source>
        <dbReference type="Proteomes" id="UP000758603"/>
    </source>
</evidence>
<sequence>MFRLMQAGKHMGKIVANVEMEDTDLVPIRRTTASLHPNASYLVVGGSGGIGQCISEWLAESGAKSVIILSRSAKSVVNVASYKADMADLGCNLHLVECDISARDDLADVLGDCRASLPPIHESFMLEWFFRLTNLQDSVLERMSVADYETTVKPKVEGSWNLHELLSDTKLEFFIMLSSLTGIFGSSSQSNYAAGGAFQDALATYRTSRGLAGVSIDLSVIDSVGYAAEHEGVAKRPSKIGYRVLSQEDVLEAIERAVASPFCGQLLVGINTSPGPHWDENSSSSMGEDRRSVTLQVHQLAQGTTATMTAASLAEAPASDVELEIAQAATLEEAQHAVVEAICRKLCNIFVIEEQIDVRVPLARYGVDSLVAVEMRNMLALVAGAEMPVF</sequence>
<dbReference type="AlphaFoldDB" id="A0A9P8UJI5"/>
<reference evidence="5" key="1">
    <citation type="journal article" date="2021" name="Nat. Commun.">
        <title>Genetic determinants of endophytism in the Arabidopsis root mycobiome.</title>
        <authorList>
            <person name="Mesny F."/>
            <person name="Miyauchi S."/>
            <person name="Thiergart T."/>
            <person name="Pickel B."/>
            <person name="Atanasova L."/>
            <person name="Karlsson M."/>
            <person name="Huettel B."/>
            <person name="Barry K.W."/>
            <person name="Haridas S."/>
            <person name="Chen C."/>
            <person name="Bauer D."/>
            <person name="Andreopoulos W."/>
            <person name="Pangilinan J."/>
            <person name="LaButti K."/>
            <person name="Riley R."/>
            <person name="Lipzen A."/>
            <person name="Clum A."/>
            <person name="Drula E."/>
            <person name="Henrissat B."/>
            <person name="Kohler A."/>
            <person name="Grigoriev I.V."/>
            <person name="Martin F.M."/>
            <person name="Hacquard S."/>
        </authorList>
    </citation>
    <scope>NUCLEOTIDE SEQUENCE</scope>
    <source>
        <strain evidence="5">MPI-SDFR-AT-0073</strain>
    </source>
</reference>
<keyword evidence="2" id="KW-0597">Phosphoprotein</keyword>
<dbReference type="InterPro" id="IPR006162">
    <property type="entry name" value="Ppantetheine_attach_site"/>
</dbReference>
<dbReference type="PANTHER" id="PTHR43775:SF29">
    <property type="entry name" value="ASPERFURANONE POLYKETIDE SYNTHASE AFOG-RELATED"/>
    <property type="match status" value="1"/>
</dbReference>
<dbReference type="PROSITE" id="PS50075">
    <property type="entry name" value="CARRIER"/>
    <property type="match status" value="1"/>
</dbReference>
<evidence type="ECO:0000256" key="2">
    <source>
        <dbReference type="ARBA" id="ARBA00022553"/>
    </source>
</evidence>
<dbReference type="EMBL" id="JAGPXC010000005">
    <property type="protein sequence ID" value="KAH6653256.1"/>
    <property type="molecule type" value="Genomic_DNA"/>
</dbReference>
<dbReference type="RefSeq" id="XP_045957533.1">
    <property type="nucleotide sequence ID" value="XM_046105946.1"/>
</dbReference>
<feature type="domain" description="Carrier" evidence="4">
    <location>
        <begin position="333"/>
        <end position="390"/>
    </location>
</feature>
<name>A0A9P8UJI5_9PEZI</name>
<dbReference type="InterPro" id="IPR050091">
    <property type="entry name" value="PKS_NRPS_Biosynth_Enz"/>
</dbReference>
<dbReference type="Gene3D" id="1.10.1200.10">
    <property type="entry name" value="ACP-like"/>
    <property type="match status" value="1"/>
</dbReference>
<dbReference type="OrthoDB" id="329835at2759"/>
<comment type="caution">
    <text evidence="5">The sequence shown here is derived from an EMBL/GenBank/DDBJ whole genome shotgun (WGS) entry which is preliminary data.</text>
</comment>
<protein>
    <submittedName>
        <fullName evidence="5">KR domain-containing protein</fullName>
    </submittedName>
</protein>
<evidence type="ECO:0000313" key="5">
    <source>
        <dbReference type="EMBL" id="KAH6653256.1"/>
    </source>
</evidence>
<keyword evidence="1" id="KW-0596">Phosphopantetheine</keyword>
<accession>A0A9P8UJI5</accession>
<dbReference type="InterPro" id="IPR036291">
    <property type="entry name" value="NAD(P)-bd_dom_sf"/>
</dbReference>
<dbReference type="GO" id="GO:0044550">
    <property type="term" value="P:secondary metabolite biosynthetic process"/>
    <property type="evidence" value="ECO:0007669"/>
    <property type="project" value="TreeGrafter"/>
</dbReference>
<keyword evidence="6" id="KW-1185">Reference proteome</keyword>
<dbReference type="GO" id="GO:0004312">
    <property type="term" value="F:fatty acid synthase activity"/>
    <property type="evidence" value="ECO:0007669"/>
    <property type="project" value="TreeGrafter"/>
</dbReference>
<proteinExistence type="predicted"/>
<dbReference type="InterPro" id="IPR013968">
    <property type="entry name" value="PKS_KR"/>
</dbReference>
<dbReference type="SUPFAM" id="SSF51735">
    <property type="entry name" value="NAD(P)-binding Rossmann-fold domains"/>
    <property type="match status" value="1"/>
</dbReference>
<dbReference type="Gene3D" id="3.40.50.720">
    <property type="entry name" value="NAD(P)-binding Rossmann-like Domain"/>
    <property type="match status" value="1"/>
</dbReference>
<organism evidence="5 6">
    <name type="scientific">Truncatella angustata</name>
    <dbReference type="NCBI Taxonomy" id="152316"/>
    <lineage>
        <taxon>Eukaryota</taxon>
        <taxon>Fungi</taxon>
        <taxon>Dikarya</taxon>
        <taxon>Ascomycota</taxon>
        <taxon>Pezizomycotina</taxon>
        <taxon>Sordariomycetes</taxon>
        <taxon>Xylariomycetidae</taxon>
        <taxon>Amphisphaeriales</taxon>
        <taxon>Sporocadaceae</taxon>
        <taxon>Truncatella</taxon>
    </lineage>
</organism>
<dbReference type="InterPro" id="IPR009081">
    <property type="entry name" value="PP-bd_ACP"/>
</dbReference>
<dbReference type="InterPro" id="IPR036736">
    <property type="entry name" value="ACP-like_sf"/>
</dbReference>
<dbReference type="Proteomes" id="UP000758603">
    <property type="component" value="Unassembled WGS sequence"/>
</dbReference>
<dbReference type="GO" id="GO:0006633">
    <property type="term" value="P:fatty acid biosynthetic process"/>
    <property type="evidence" value="ECO:0007669"/>
    <property type="project" value="TreeGrafter"/>
</dbReference>
<dbReference type="PANTHER" id="PTHR43775">
    <property type="entry name" value="FATTY ACID SYNTHASE"/>
    <property type="match status" value="1"/>
</dbReference>
<dbReference type="GO" id="GO:0016491">
    <property type="term" value="F:oxidoreductase activity"/>
    <property type="evidence" value="ECO:0007669"/>
    <property type="project" value="UniProtKB-KW"/>
</dbReference>
<dbReference type="SUPFAM" id="SSF47336">
    <property type="entry name" value="ACP-like"/>
    <property type="match status" value="1"/>
</dbReference>
<dbReference type="SMART" id="SM00822">
    <property type="entry name" value="PKS_KR"/>
    <property type="match status" value="1"/>
</dbReference>
<dbReference type="InterPro" id="IPR057326">
    <property type="entry name" value="KR_dom"/>
</dbReference>
<evidence type="ECO:0000259" key="4">
    <source>
        <dbReference type="PROSITE" id="PS50075"/>
    </source>
</evidence>
<dbReference type="GeneID" id="70134837"/>
<keyword evidence="3" id="KW-0560">Oxidoreductase</keyword>
<evidence type="ECO:0000256" key="3">
    <source>
        <dbReference type="ARBA" id="ARBA00023002"/>
    </source>
</evidence>
<gene>
    <name evidence="5" type="ORF">BKA67DRAFT_647194</name>
</gene>
<dbReference type="Pfam" id="PF08659">
    <property type="entry name" value="KR"/>
    <property type="match status" value="1"/>
</dbReference>
<evidence type="ECO:0000256" key="1">
    <source>
        <dbReference type="ARBA" id="ARBA00022450"/>
    </source>
</evidence>